<reference evidence="1" key="2">
    <citation type="journal article" date="2015" name="Fish Shellfish Immunol.">
        <title>Early steps in the European eel (Anguilla anguilla)-Vibrio vulnificus interaction in the gills: Role of the RtxA13 toxin.</title>
        <authorList>
            <person name="Callol A."/>
            <person name="Pajuelo D."/>
            <person name="Ebbesson L."/>
            <person name="Teles M."/>
            <person name="MacKenzie S."/>
            <person name="Amaro C."/>
        </authorList>
    </citation>
    <scope>NUCLEOTIDE SEQUENCE</scope>
</reference>
<evidence type="ECO:0000313" key="1">
    <source>
        <dbReference type="EMBL" id="JAH26888.1"/>
    </source>
</evidence>
<accession>A0A0E9REY3</accession>
<name>A0A0E9REY3_ANGAN</name>
<organism evidence="1">
    <name type="scientific">Anguilla anguilla</name>
    <name type="common">European freshwater eel</name>
    <name type="synonym">Muraena anguilla</name>
    <dbReference type="NCBI Taxonomy" id="7936"/>
    <lineage>
        <taxon>Eukaryota</taxon>
        <taxon>Metazoa</taxon>
        <taxon>Chordata</taxon>
        <taxon>Craniata</taxon>
        <taxon>Vertebrata</taxon>
        <taxon>Euteleostomi</taxon>
        <taxon>Actinopterygii</taxon>
        <taxon>Neopterygii</taxon>
        <taxon>Teleostei</taxon>
        <taxon>Anguilliformes</taxon>
        <taxon>Anguillidae</taxon>
        <taxon>Anguilla</taxon>
    </lineage>
</organism>
<dbReference type="AlphaFoldDB" id="A0A0E9REY3"/>
<reference evidence="1" key="1">
    <citation type="submission" date="2014-11" db="EMBL/GenBank/DDBJ databases">
        <authorList>
            <person name="Amaro Gonzalez C."/>
        </authorList>
    </citation>
    <scope>NUCLEOTIDE SEQUENCE</scope>
</reference>
<dbReference type="EMBL" id="GBXM01081689">
    <property type="protein sequence ID" value="JAH26888.1"/>
    <property type="molecule type" value="Transcribed_RNA"/>
</dbReference>
<sequence>MYKYTGLRYKNPKLLC</sequence>
<proteinExistence type="predicted"/>
<protein>
    <submittedName>
        <fullName evidence="1">Uncharacterized protein</fullName>
    </submittedName>
</protein>